<feature type="domain" description="Major facilitator superfamily (MFS) profile" evidence="9">
    <location>
        <begin position="8"/>
        <end position="461"/>
    </location>
</feature>
<feature type="transmembrane region" description="Helical" evidence="8">
    <location>
        <begin position="267"/>
        <end position="291"/>
    </location>
</feature>
<feature type="transmembrane region" description="Helical" evidence="8">
    <location>
        <begin position="132"/>
        <end position="155"/>
    </location>
</feature>
<comment type="subcellular location">
    <subcellularLocation>
        <location evidence="1">Cell membrane</location>
        <topology evidence="1">Multi-pass membrane protein</topology>
    </subcellularLocation>
</comment>
<gene>
    <name evidence="10" type="ORF">SAMN05216259_10812</name>
</gene>
<dbReference type="InterPro" id="IPR011701">
    <property type="entry name" value="MFS"/>
</dbReference>
<evidence type="ECO:0000259" key="9">
    <source>
        <dbReference type="PROSITE" id="PS50850"/>
    </source>
</evidence>
<keyword evidence="4 8" id="KW-0812">Transmembrane</keyword>
<dbReference type="PANTHER" id="PTHR42718">
    <property type="entry name" value="MAJOR FACILITATOR SUPERFAMILY MULTIDRUG TRANSPORTER MFSC"/>
    <property type="match status" value="1"/>
</dbReference>
<dbReference type="GO" id="GO:0005886">
    <property type="term" value="C:plasma membrane"/>
    <property type="evidence" value="ECO:0007669"/>
    <property type="project" value="UniProtKB-SubCell"/>
</dbReference>
<dbReference type="STRING" id="310781.SAMN05216259_10812"/>
<evidence type="ECO:0000256" key="4">
    <source>
        <dbReference type="ARBA" id="ARBA00022692"/>
    </source>
</evidence>
<feature type="transmembrane region" description="Helical" evidence="8">
    <location>
        <begin position="104"/>
        <end position="125"/>
    </location>
</feature>
<dbReference type="SUPFAM" id="SSF103473">
    <property type="entry name" value="MFS general substrate transporter"/>
    <property type="match status" value="2"/>
</dbReference>
<feature type="transmembrane region" description="Helical" evidence="8">
    <location>
        <begin position="227"/>
        <end position="246"/>
    </location>
</feature>
<evidence type="ECO:0000313" key="11">
    <source>
        <dbReference type="Proteomes" id="UP000199341"/>
    </source>
</evidence>
<feature type="transmembrane region" description="Helical" evidence="8">
    <location>
        <begin position="73"/>
        <end position="92"/>
    </location>
</feature>
<dbReference type="CDD" id="cd17321">
    <property type="entry name" value="MFS_MMR_MDR_like"/>
    <property type="match status" value="1"/>
</dbReference>
<keyword evidence="3" id="KW-1003">Cell membrane</keyword>
<evidence type="ECO:0000256" key="8">
    <source>
        <dbReference type="SAM" id="Phobius"/>
    </source>
</evidence>
<reference evidence="10 11" key="1">
    <citation type="submission" date="2016-10" db="EMBL/GenBank/DDBJ databases">
        <authorList>
            <person name="de Groot N.N."/>
        </authorList>
    </citation>
    <scope>NUCLEOTIDE SEQUENCE [LARGE SCALE GENOMIC DNA]</scope>
    <source>
        <strain evidence="10 11">CGMCC 4.2022</strain>
    </source>
</reference>
<dbReference type="Gene3D" id="1.20.1720.10">
    <property type="entry name" value="Multidrug resistance protein D"/>
    <property type="match status" value="1"/>
</dbReference>
<dbReference type="Gene3D" id="1.20.1250.20">
    <property type="entry name" value="MFS general substrate transporter like domains"/>
    <property type="match status" value="1"/>
</dbReference>
<dbReference type="GO" id="GO:0022857">
    <property type="term" value="F:transmembrane transporter activity"/>
    <property type="evidence" value="ECO:0007669"/>
    <property type="project" value="InterPro"/>
</dbReference>
<proteinExistence type="predicted"/>
<evidence type="ECO:0000256" key="2">
    <source>
        <dbReference type="ARBA" id="ARBA00022448"/>
    </source>
</evidence>
<dbReference type="AlphaFoldDB" id="A0A1H0HDF7"/>
<keyword evidence="5 8" id="KW-1133">Transmembrane helix</keyword>
<dbReference type="InterPro" id="IPR020846">
    <property type="entry name" value="MFS_dom"/>
</dbReference>
<evidence type="ECO:0000256" key="7">
    <source>
        <dbReference type="ARBA" id="ARBA00023251"/>
    </source>
</evidence>
<evidence type="ECO:0000256" key="6">
    <source>
        <dbReference type="ARBA" id="ARBA00023136"/>
    </source>
</evidence>
<evidence type="ECO:0000256" key="1">
    <source>
        <dbReference type="ARBA" id="ARBA00004651"/>
    </source>
</evidence>
<organism evidence="10 11">
    <name type="scientific">Actinacidiphila guanduensis</name>
    <dbReference type="NCBI Taxonomy" id="310781"/>
    <lineage>
        <taxon>Bacteria</taxon>
        <taxon>Bacillati</taxon>
        <taxon>Actinomycetota</taxon>
        <taxon>Actinomycetes</taxon>
        <taxon>Kitasatosporales</taxon>
        <taxon>Streptomycetaceae</taxon>
        <taxon>Actinacidiphila</taxon>
    </lineage>
</organism>
<dbReference type="OrthoDB" id="4325372at2"/>
<evidence type="ECO:0000256" key="3">
    <source>
        <dbReference type="ARBA" id="ARBA00022475"/>
    </source>
</evidence>
<keyword evidence="11" id="KW-1185">Reference proteome</keyword>
<dbReference type="PROSITE" id="PS50850">
    <property type="entry name" value="MFS"/>
    <property type="match status" value="1"/>
</dbReference>
<dbReference type="InterPro" id="IPR036259">
    <property type="entry name" value="MFS_trans_sf"/>
</dbReference>
<protein>
    <submittedName>
        <fullName evidence="10">Drug resistance transporter, EmrB/QacA subfamily</fullName>
    </submittedName>
</protein>
<feature type="transmembrane region" description="Helical" evidence="8">
    <location>
        <begin position="329"/>
        <end position="347"/>
    </location>
</feature>
<feature type="transmembrane region" description="Helical" evidence="8">
    <location>
        <begin position="303"/>
        <end position="322"/>
    </location>
</feature>
<keyword evidence="6 8" id="KW-0472">Membrane</keyword>
<feature type="transmembrane region" description="Helical" evidence="8">
    <location>
        <begin position="353"/>
        <end position="373"/>
    </location>
</feature>
<sequence length="476" mass="47879">MRRSPWATLVVLALAQFMVVLDVTIVNVALPGIQSDLGFSVTGLQWVISAYTLLFGGFLLLGGRAADLLGSRAVFTIGLALFGATSLAGGLAPSPGWLIAARAVQGLGAALLSPAALSIVTVTFAHGRARNIALGVWGGLAGLGGTLGVVAGGLLVDALSWRWVFFVNVPVVVLLLAITPRFVARFGPRAGERSFDLLGAVLGTGGLLALVYGVVRAQPVGWSSPEVVGCLIGGVLLLVAFVAAEARSAAPLVPLRLLRSRTLSSAGGALALNGASFLSTFFLVAIFLQQVRHGSALRAGVEFLPMGGAAILAALTATAMVNRFGTRPVQTAGAAVSVAGLLLLSRTGADDAYAAWLLPGLVLFGFGIIGVGVPAQIAARADVATAEAGAASGVVQAFYQVGGALGLAVVTTVSTSRADSAIAGGATPSAGLTDGFHRGLLIAAAFSVAIFLVSALSPRVAPHKEQQPVDGVTVAA</sequence>
<feature type="transmembrane region" description="Helical" evidence="8">
    <location>
        <begin position="439"/>
        <end position="457"/>
    </location>
</feature>
<dbReference type="PANTHER" id="PTHR42718:SF46">
    <property type="entry name" value="BLR6921 PROTEIN"/>
    <property type="match status" value="1"/>
</dbReference>
<feature type="transmembrane region" description="Helical" evidence="8">
    <location>
        <begin position="161"/>
        <end position="183"/>
    </location>
</feature>
<name>A0A1H0HDF7_9ACTN</name>
<dbReference type="RefSeq" id="WP_093785595.1">
    <property type="nucleotide sequence ID" value="NZ_FNIE01000008.1"/>
</dbReference>
<dbReference type="EMBL" id="FNIE01000008">
    <property type="protein sequence ID" value="SDO17178.1"/>
    <property type="molecule type" value="Genomic_DNA"/>
</dbReference>
<keyword evidence="2" id="KW-0813">Transport</keyword>
<dbReference type="GO" id="GO:0046677">
    <property type="term" value="P:response to antibiotic"/>
    <property type="evidence" value="ECO:0007669"/>
    <property type="project" value="UniProtKB-KW"/>
</dbReference>
<dbReference type="Proteomes" id="UP000199341">
    <property type="component" value="Unassembled WGS sequence"/>
</dbReference>
<accession>A0A1H0HDF7</accession>
<keyword evidence="7" id="KW-0046">Antibiotic resistance</keyword>
<dbReference type="Pfam" id="PF07690">
    <property type="entry name" value="MFS_1"/>
    <property type="match status" value="1"/>
</dbReference>
<evidence type="ECO:0000313" key="10">
    <source>
        <dbReference type="EMBL" id="SDO17178.1"/>
    </source>
</evidence>
<feature type="transmembrane region" description="Helical" evidence="8">
    <location>
        <begin position="195"/>
        <end position="215"/>
    </location>
</feature>
<feature type="transmembrane region" description="Helical" evidence="8">
    <location>
        <begin position="37"/>
        <end position="61"/>
    </location>
</feature>
<evidence type="ECO:0000256" key="5">
    <source>
        <dbReference type="ARBA" id="ARBA00022989"/>
    </source>
</evidence>